<evidence type="ECO:0000313" key="3">
    <source>
        <dbReference type="Proteomes" id="UP001196413"/>
    </source>
</evidence>
<feature type="non-terminal residue" evidence="2">
    <location>
        <position position="57"/>
    </location>
</feature>
<dbReference type="AlphaFoldDB" id="A0AAD5R3V4"/>
<organism evidence="2 3">
    <name type="scientific">Parelaphostrongylus tenuis</name>
    <name type="common">Meningeal worm</name>
    <dbReference type="NCBI Taxonomy" id="148309"/>
    <lineage>
        <taxon>Eukaryota</taxon>
        <taxon>Metazoa</taxon>
        <taxon>Ecdysozoa</taxon>
        <taxon>Nematoda</taxon>
        <taxon>Chromadorea</taxon>
        <taxon>Rhabditida</taxon>
        <taxon>Rhabditina</taxon>
        <taxon>Rhabditomorpha</taxon>
        <taxon>Strongyloidea</taxon>
        <taxon>Metastrongylidae</taxon>
        <taxon>Parelaphostrongylus</taxon>
    </lineage>
</organism>
<proteinExistence type="predicted"/>
<feature type="region of interest" description="Disordered" evidence="1">
    <location>
        <begin position="37"/>
        <end position="57"/>
    </location>
</feature>
<dbReference type="Proteomes" id="UP001196413">
    <property type="component" value="Unassembled WGS sequence"/>
</dbReference>
<accession>A0AAD5R3V4</accession>
<evidence type="ECO:0000256" key="1">
    <source>
        <dbReference type="SAM" id="MobiDB-lite"/>
    </source>
</evidence>
<dbReference type="Gene3D" id="1.10.10.1200">
    <property type="entry name" value="MAGE homology domain, winged helix WH1 motif"/>
    <property type="match status" value="1"/>
</dbReference>
<comment type="caution">
    <text evidence="2">The sequence shown here is derived from an EMBL/GenBank/DDBJ whole genome shotgun (WGS) entry which is preliminary data.</text>
</comment>
<protein>
    <submittedName>
        <fullName evidence="2">Melanoma antigen</fullName>
    </submittedName>
</protein>
<gene>
    <name evidence="2" type="primary">MAGEA4</name>
    <name evidence="2" type="ORF">KIN20_030549</name>
</gene>
<keyword evidence="3" id="KW-1185">Reference proteome</keyword>
<reference evidence="2" key="1">
    <citation type="submission" date="2021-06" db="EMBL/GenBank/DDBJ databases">
        <title>Parelaphostrongylus tenuis whole genome reference sequence.</title>
        <authorList>
            <person name="Garwood T.J."/>
            <person name="Larsen P.A."/>
            <person name="Fountain-Jones N.M."/>
            <person name="Garbe J.R."/>
            <person name="Macchietto M.G."/>
            <person name="Kania S.A."/>
            <person name="Gerhold R.W."/>
            <person name="Richards J.E."/>
            <person name="Wolf T.M."/>
        </authorList>
    </citation>
    <scope>NUCLEOTIDE SEQUENCE</scope>
    <source>
        <strain evidence="2">MNPRO001-30</strain>
        <tissue evidence="2">Meninges</tissue>
    </source>
</reference>
<dbReference type="EMBL" id="JAHQIW010006419">
    <property type="protein sequence ID" value="KAJ1369147.1"/>
    <property type="molecule type" value="Genomic_DNA"/>
</dbReference>
<dbReference type="InterPro" id="IPR041898">
    <property type="entry name" value="MAGE_WH1"/>
</dbReference>
<name>A0AAD5R3V4_PARTN</name>
<sequence>MLEKVLRDNHEALPVVFSQASECLQLVCGMEVKEVDPRESHLHHGPHPGPHLRCDAE</sequence>
<evidence type="ECO:0000313" key="2">
    <source>
        <dbReference type="EMBL" id="KAJ1369147.1"/>
    </source>
</evidence>